<dbReference type="Proteomes" id="UP000029737">
    <property type="component" value="Unassembled WGS sequence"/>
</dbReference>
<organism evidence="2 3">
    <name type="scientific">Actinopolyspora erythraea</name>
    <dbReference type="NCBI Taxonomy" id="414996"/>
    <lineage>
        <taxon>Bacteria</taxon>
        <taxon>Bacillati</taxon>
        <taxon>Actinomycetota</taxon>
        <taxon>Actinomycetes</taxon>
        <taxon>Actinopolysporales</taxon>
        <taxon>Actinopolysporaceae</taxon>
        <taxon>Actinopolyspora</taxon>
    </lineage>
</organism>
<feature type="region of interest" description="Disordered" evidence="1">
    <location>
        <begin position="1034"/>
        <end position="1061"/>
    </location>
</feature>
<gene>
    <name evidence="2" type="ORF">IL38_14965</name>
</gene>
<reference evidence="2 3" key="1">
    <citation type="journal article" date="2014" name="PLoS ONE">
        <title>Identification and Characterization of a New Erythromycin Biosynthetic Gene Cluster in Actinopolyspora erythraea YIM90600, a Novel Erythronolide-Producing Halophilic Actinomycete Isolated from Salt Field.</title>
        <authorList>
            <person name="Chen D."/>
            <person name="Feng J."/>
            <person name="Huang L."/>
            <person name="Zhang Q."/>
            <person name="Wu J."/>
            <person name="Zhu X."/>
            <person name="Duan Y."/>
            <person name="Xu Z."/>
        </authorList>
    </citation>
    <scope>NUCLEOTIDE SEQUENCE [LARGE SCALE GENOMIC DNA]</scope>
    <source>
        <strain evidence="2 3">YIM90600</strain>
    </source>
</reference>
<feature type="region of interest" description="Disordered" evidence="1">
    <location>
        <begin position="901"/>
        <end position="926"/>
    </location>
</feature>
<sequence length="1061" mass="116350">MASPETVTTPVKTDAEPSVRLYTLRGVIPLPDTADETPTTTDIAPAEEPAPTLPALKLLDDSERRWRNIPHAARAPENPTAGKHRRILVLIALHAYERLRAEHAADSDPGTVFRRWPCCTVVTLVWLVADSPEPGEPRGALSPPAVETALGPAAETPVTIDADTWLRAFASAWHTLTERDRNELTARPDERHTTALTALLSTAGIGEPQAATFEARLDPDRGTVVLASDAALPRLWRVRAGSAVCPLVENHWSVTRPAETVECRDPFGESQWMPLVNPDDPLLVFDAEGALIPAGEPIPAGEVWLLHRGEPGPGCFDGKRHVLEELVPPNGWSGWWLGRVLLDETRGVRPAIGDGTAGTRFGNWRAVNLATHAEFAFEAPVPTLRDRDGDSVYSAAPVLHLTGSDTQPWTVEITGETPEQNASWEVNAADGPVELNELMPHPAMGRFRIRAVNSDRQANSTTFTLVKGIVATPTPRVRMLRETGQLYRARVSIHTPEHVRAVPETVQLRESTRSAEVELRAADDKRRLTLRVEPEHAAVRKRLGTHNQDWGINRLHYTLGQLSENACLDLGLPELARGAYDRAPVLLAHDGTDTLQQLRGQQLPASDVIRYKLAGLTDTVRTHGSLRLRLDLLGQEAELATVRLPKPASGVRKQGTRLLITERAVRERLRVRVDCPYTPWQPTHTVELADSEDTVQLPPRFDTEAPLLVTVHHSWAQPNRTGGVTPAGAGSVFRLGDESRIPELAEPVEQETAGYLAGRGSLPRTTTALPLLWASAAHAEQLLEPSSGRATAQECAIKLGDDPVAALLASSGSGTSARDLVPVIVRSGIAAHASRHVSDPERVRAIWPNRPLPALLLTGPLLFYRTGSAGWEQDELDTTETALLNALDQWCAPRALELLTGDRTDPDESTPPLLGEQAPEHPTPSGELTLTAESLDELRNCRNELQRFIYRKRYPELFEIASRRRTAAPHPDFPLERLSLELALTARLAAQRDRDATAVERLVRPGWTHLAELAPDRVATDLVLAEFLTVAHQARQEQRAGQEQQSNETSPTPQHSRKNLS</sequence>
<comment type="caution">
    <text evidence="2">The sequence shown here is derived from an EMBL/GenBank/DDBJ whole genome shotgun (WGS) entry which is preliminary data.</text>
</comment>
<feature type="region of interest" description="Disordered" evidence="1">
    <location>
        <begin position="30"/>
        <end position="53"/>
    </location>
</feature>
<evidence type="ECO:0000313" key="3">
    <source>
        <dbReference type="Proteomes" id="UP000029737"/>
    </source>
</evidence>
<proteinExistence type="predicted"/>
<dbReference type="RefSeq" id="WP_043574640.1">
    <property type="nucleotide sequence ID" value="NZ_CP022752.1"/>
</dbReference>
<accession>A0ABR4X2G2</accession>
<name>A0ABR4X2G2_9ACTN</name>
<evidence type="ECO:0000256" key="1">
    <source>
        <dbReference type="SAM" id="MobiDB-lite"/>
    </source>
</evidence>
<protein>
    <submittedName>
        <fullName evidence="2">Uncharacterized protein</fullName>
    </submittedName>
</protein>
<dbReference type="EMBL" id="JPMV01000026">
    <property type="protein sequence ID" value="KGI80843.1"/>
    <property type="molecule type" value="Genomic_DNA"/>
</dbReference>
<evidence type="ECO:0000313" key="2">
    <source>
        <dbReference type="EMBL" id="KGI80843.1"/>
    </source>
</evidence>
<keyword evidence="3" id="KW-1185">Reference proteome</keyword>